<sequence length="473" mass="54108">MFKKIISAVFVFMSCVAFSQEIVNSLPIELNKTSQIFQTVDETKNELTLFIADKLKTTAIRLDSKMNIIDSLSTEKLDKAQNKIIGNITQSNKTTLFLASANPKKILSQSFNFNNRTLVNKTFDLDIKDEVYLEKFSVNNSFIILYLVKKTNDFRLYVFDSAGNQEVKNISTNELKFYHRSNLYDTFADDFLPFEAAFSLQKINPESPTSLTDSAKKRKCYYDKKKILITIDTNPNFTQIITIDLEKYTLAGKIIKNAPYKSFNTTELNSNSFLMDNHLYQIKTSSTKSILTIKDLEDNLIKEYEITANKNIDFKNSAIIQQNGSEKSKKTIEETGPFIRKINNLNLGVSLYKINDTYFTTLGSVSEIRDSGPALSGMFGVVGVLMYYALSNPTLENFNAYANRKVVYFNSVLDKNGNHVKEELKPLAFDKIQSFIMDKKVSSPQTIFKINESYYLGYYENNLKKFSILKFTD</sequence>
<keyword evidence="3" id="KW-1185">Reference proteome</keyword>
<reference evidence="2 3" key="1">
    <citation type="submission" date="2018-07" db="EMBL/GenBank/DDBJ databases">
        <title>Complete genome sequence of Flavobacterium psychrolimnae LMG 22018.</title>
        <authorList>
            <person name="Kim D.-U."/>
        </authorList>
    </citation>
    <scope>NUCLEOTIDE SEQUENCE [LARGE SCALE GENOMIC DNA]</scope>
    <source>
        <strain evidence="2 3">LMG 22018</strain>
    </source>
</reference>
<dbReference type="Proteomes" id="UP000253676">
    <property type="component" value="Unassembled WGS sequence"/>
</dbReference>
<protein>
    <submittedName>
        <fullName evidence="2">Uncharacterized protein</fullName>
    </submittedName>
</protein>
<organism evidence="2 3">
    <name type="scientific">Flavobacterium psychrolimnae</name>
    <dbReference type="NCBI Taxonomy" id="249351"/>
    <lineage>
        <taxon>Bacteria</taxon>
        <taxon>Pseudomonadati</taxon>
        <taxon>Bacteroidota</taxon>
        <taxon>Flavobacteriia</taxon>
        <taxon>Flavobacteriales</taxon>
        <taxon>Flavobacteriaceae</taxon>
        <taxon>Flavobacterium</taxon>
    </lineage>
</organism>
<comment type="caution">
    <text evidence="2">The sequence shown here is derived from an EMBL/GenBank/DDBJ whole genome shotgun (WGS) entry which is preliminary data.</text>
</comment>
<dbReference type="AlphaFoldDB" id="A0A366AYM4"/>
<dbReference type="EMBL" id="QNUX01000009">
    <property type="protein sequence ID" value="RBN49975.1"/>
    <property type="molecule type" value="Genomic_DNA"/>
</dbReference>
<feature type="chain" id="PRO_5016892414" evidence="1">
    <location>
        <begin position="20"/>
        <end position="473"/>
    </location>
</feature>
<keyword evidence="1" id="KW-0732">Signal</keyword>
<accession>A0A366AYM4</accession>
<evidence type="ECO:0000256" key="1">
    <source>
        <dbReference type="SAM" id="SignalP"/>
    </source>
</evidence>
<name>A0A366AYM4_9FLAO</name>
<gene>
    <name evidence="2" type="ORF">DR980_10735</name>
</gene>
<dbReference type="RefSeq" id="WP_113635958.1">
    <property type="nucleotide sequence ID" value="NZ_QNUX01000009.1"/>
</dbReference>
<dbReference type="PROSITE" id="PS51257">
    <property type="entry name" value="PROKAR_LIPOPROTEIN"/>
    <property type="match status" value="1"/>
</dbReference>
<evidence type="ECO:0000313" key="2">
    <source>
        <dbReference type="EMBL" id="RBN49975.1"/>
    </source>
</evidence>
<evidence type="ECO:0000313" key="3">
    <source>
        <dbReference type="Proteomes" id="UP000253676"/>
    </source>
</evidence>
<feature type="signal peptide" evidence="1">
    <location>
        <begin position="1"/>
        <end position="19"/>
    </location>
</feature>
<proteinExistence type="predicted"/>
<dbReference type="OrthoDB" id="912496at2"/>